<comment type="subcellular location">
    <subcellularLocation>
        <location evidence="1">Cell membrane</location>
        <topology evidence="1">Multi-pass membrane protein</topology>
    </subcellularLocation>
</comment>
<feature type="transmembrane region" description="Helical" evidence="7">
    <location>
        <begin position="50"/>
        <end position="72"/>
    </location>
</feature>
<proteinExistence type="predicted"/>
<name>H8GR97_METAL</name>
<organism evidence="8 9">
    <name type="scientific">Methylomicrobium album BG8</name>
    <dbReference type="NCBI Taxonomy" id="686340"/>
    <lineage>
        <taxon>Bacteria</taxon>
        <taxon>Pseudomonadati</taxon>
        <taxon>Pseudomonadota</taxon>
        <taxon>Gammaproteobacteria</taxon>
        <taxon>Methylococcales</taxon>
        <taxon>Methylococcaceae</taxon>
        <taxon>Methylomicrobium</taxon>
    </lineage>
</organism>
<dbReference type="Gene3D" id="1.10.3860.10">
    <property type="entry name" value="Sodium:dicarboxylate symporter"/>
    <property type="match status" value="1"/>
</dbReference>
<evidence type="ECO:0000256" key="4">
    <source>
        <dbReference type="ARBA" id="ARBA00022692"/>
    </source>
</evidence>
<feature type="transmembrane region" description="Helical" evidence="7">
    <location>
        <begin position="354"/>
        <end position="378"/>
    </location>
</feature>
<dbReference type="InterPro" id="IPR001991">
    <property type="entry name" value="Na-dicarboxylate_symporter"/>
</dbReference>
<dbReference type="Proteomes" id="UP000005090">
    <property type="component" value="Chromosome"/>
</dbReference>
<dbReference type="GO" id="GO:0015293">
    <property type="term" value="F:symporter activity"/>
    <property type="evidence" value="ECO:0007669"/>
    <property type="project" value="UniProtKB-KW"/>
</dbReference>
<keyword evidence="3" id="KW-1003">Cell membrane</keyword>
<evidence type="ECO:0000313" key="8">
    <source>
        <dbReference type="EMBL" id="EIC29924.1"/>
    </source>
</evidence>
<sequence length="433" mass="46115">MNKPSYFALPLYVQVVVGVAAGALLGVLFGTESYGFNLFSNAALGQLGQLVIRLLKALAAPLVFFAILDAMIHTDISLKHGRRLLALCSINLAVAMIIGLTLMNTLRPGHLWEGRLTAMTNQLDHGTSRLMPKSVPENLTLDPLKNLAGYIPKSLAEPFVENNMIAIILLALLVGGAIRQLKRQTADEDQAGLVMLEKSIGVGCRLLIQMLLWVVKAIPFAVFGVVAQVVGKAGLEVFELVAVFLAAMLGGLLIHALAYYPGMVKWGGGMPVKRYFSEGADAIVTGLSTNSSLATMPVTLRCLTENMGISNRSARLSVCIGTNLNNDGIILYEAMAALFLAQAIGIELNFAQQLVIIAAAIMVGVGISGIPEAGLIALPLVLSTAGLPEALVVTAVPLITTIDWIIARFRSGVNVMNDMLIAILLDRLDKTNH</sequence>
<dbReference type="eggNOG" id="COG1301">
    <property type="taxonomic scope" value="Bacteria"/>
</dbReference>
<evidence type="ECO:0000313" key="9">
    <source>
        <dbReference type="Proteomes" id="UP000005090"/>
    </source>
</evidence>
<protein>
    <submittedName>
        <fullName evidence="8">Na+/H+ dicarboxylate symporter</fullName>
    </submittedName>
</protein>
<dbReference type="PANTHER" id="PTHR42865:SF7">
    <property type="entry name" value="PROTON_GLUTAMATE-ASPARTATE SYMPORTER"/>
    <property type="match status" value="1"/>
</dbReference>
<dbReference type="RefSeq" id="WP_005372172.1">
    <property type="nucleotide sequence ID" value="NZ_CM001475.1"/>
</dbReference>
<dbReference type="Pfam" id="PF00375">
    <property type="entry name" value="SDF"/>
    <property type="match status" value="1"/>
</dbReference>
<accession>H8GR97</accession>
<dbReference type="STRING" id="686340.Metal_2172"/>
<keyword evidence="9" id="KW-1185">Reference proteome</keyword>
<keyword evidence="4 7" id="KW-0812">Transmembrane</keyword>
<dbReference type="PRINTS" id="PR00173">
    <property type="entry name" value="EDTRNSPORT"/>
</dbReference>
<feature type="transmembrane region" description="Helical" evidence="7">
    <location>
        <begin position="237"/>
        <end position="260"/>
    </location>
</feature>
<evidence type="ECO:0000256" key="3">
    <source>
        <dbReference type="ARBA" id="ARBA00022475"/>
    </source>
</evidence>
<evidence type="ECO:0000256" key="6">
    <source>
        <dbReference type="ARBA" id="ARBA00023136"/>
    </source>
</evidence>
<feature type="transmembrane region" description="Helical" evidence="7">
    <location>
        <begin position="164"/>
        <end position="181"/>
    </location>
</feature>
<feature type="transmembrane region" description="Helical" evidence="7">
    <location>
        <begin position="84"/>
        <end position="103"/>
    </location>
</feature>
<evidence type="ECO:0000256" key="2">
    <source>
        <dbReference type="ARBA" id="ARBA00022448"/>
    </source>
</evidence>
<feature type="transmembrane region" description="Helical" evidence="7">
    <location>
        <begin position="7"/>
        <end position="30"/>
    </location>
</feature>
<feature type="transmembrane region" description="Helical" evidence="7">
    <location>
        <begin position="202"/>
        <end position="231"/>
    </location>
</feature>
<evidence type="ECO:0000256" key="7">
    <source>
        <dbReference type="SAM" id="Phobius"/>
    </source>
</evidence>
<keyword evidence="2" id="KW-0813">Transport</keyword>
<dbReference type="SUPFAM" id="SSF118215">
    <property type="entry name" value="Proton glutamate symport protein"/>
    <property type="match status" value="1"/>
</dbReference>
<evidence type="ECO:0000256" key="1">
    <source>
        <dbReference type="ARBA" id="ARBA00004651"/>
    </source>
</evidence>
<keyword evidence="6 7" id="KW-0472">Membrane</keyword>
<dbReference type="InterPro" id="IPR036458">
    <property type="entry name" value="Na:dicarbo_symporter_sf"/>
</dbReference>
<dbReference type="GO" id="GO:0005886">
    <property type="term" value="C:plasma membrane"/>
    <property type="evidence" value="ECO:0007669"/>
    <property type="project" value="UniProtKB-SubCell"/>
</dbReference>
<dbReference type="AlphaFoldDB" id="H8GR97"/>
<dbReference type="HOGENOM" id="CLU_019375_7_1_6"/>
<gene>
    <name evidence="8" type="ORF">Metal_2172</name>
</gene>
<evidence type="ECO:0000256" key="5">
    <source>
        <dbReference type="ARBA" id="ARBA00022989"/>
    </source>
</evidence>
<reference evidence="8 9" key="1">
    <citation type="journal article" date="2013" name="Genome Announc.">
        <title>Genome Sequence of the Obligate Gammaproteobacterial Methanotroph Methylomicrobium album Strain BG8.</title>
        <authorList>
            <person name="Kits K.D."/>
            <person name="Kalyuzhnaya M.G."/>
            <person name="Klotz M.G."/>
            <person name="Jetten M.S."/>
            <person name="Op den Camp H.J."/>
            <person name="Vuilleumier S."/>
            <person name="Bringel F."/>
            <person name="Dispirito A.A."/>
            <person name="Murrell J.C."/>
            <person name="Bruce D."/>
            <person name="Cheng J.F."/>
            <person name="Copeland A."/>
            <person name="Goodwin L."/>
            <person name="Hauser L."/>
            <person name="Lajus A."/>
            <person name="Land M.L."/>
            <person name="Lapidus A."/>
            <person name="Lucas S."/>
            <person name="Medigue C."/>
            <person name="Pitluck S."/>
            <person name="Woyke T."/>
            <person name="Zeytun A."/>
            <person name="Stein L.Y."/>
        </authorList>
    </citation>
    <scope>NUCLEOTIDE SEQUENCE [LARGE SCALE GENOMIC DNA]</scope>
    <source>
        <strain evidence="8 9">BG8</strain>
    </source>
</reference>
<keyword evidence="5 7" id="KW-1133">Transmembrane helix</keyword>
<feature type="transmembrane region" description="Helical" evidence="7">
    <location>
        <begin position="390"/>
        <end position="409"/>
    </location>
</feature>
<dbReference type="EMBL" id="CM001475">
    <property type="protein sequence ID" value="EIC29924.1"/>
    <property type="molecule type" value="Genomic_DNA"/>
</dbReference>
<dbReference type="PANTHER" id="PTHR42865">
    <property type="entry name" value="PROTON/GLUTAMATE-ASPARTATE SYMPORTER"/>
    <property type="match status" value="1"/>
</dbReference>